<evidence type="ECO:0000313" key="3">
    <source>
        <dbReference type="EMBL" id="GAA2185663.1"/>
    </source>
</evidence>
<protein>
    <recommendedName>
        <fullName evidence="2">DUF6973 domain-containing protein</fullName>
    </recommendedName>
</protein>
<keyword evidence="4" id="KW-1185">Reference proteome</keyword>
<evidence type="ECO:0000256" key="1">
    <source>
        <dbReference type="SAM" id="MobiDB-lite"/>
    </source>
</evidence>
<name>A0ABN3B224_9MICO</name>
<comment type="caution">
    <text evidence="3">The sequence shown here is derived from an EMBL/GenBank/DDBJ whole genome shotgun (WGS) entry which is preliminary data.</text>
</comment>
<accession>A0ABN3B224</accession>
<evidence type="ECO:0000313" key="4">
    <source>
        <dbReference type="Proteomes" id="UP001501084"/>
    </source>
</evidence>
<dbReference type="EMBL" id="BAAAOP010000001">
    <property type="protein sequence ID" value="GAA2185663.1"/>
    <property type="molecule type" value="Genomic_DNA"/>
</dbReference>
<gene>
    <name evidence="3" type="ORF">GCM10009786_03000</name>
</gene>
<dbReference type="Pfam" id="PF22322">
    <property type="entry name" value="DUF6973"/>
    <property type="match status" value="1"/>
</dbReference>
<sequence length="418" mass="45570">MSGFFESRLEVIARAPRYGDEWAHSAARVTFESAARTWRKAAADPGFTGKTGAAASAAFATSASHLLSHVEELARLPSLVSAANATLDEAWNLLDALPPTLHAEHALALAVADVARGGAIASSTTVKTAYARLRVAQTAREAAAQAAHAKLVARLQHTQQSLHAVAATLGFTSTGAAGGGSRDKPSLEEILVKYQVADDPRDGGELRLWAPWGIPHGIVRWLMERLGLNFNIKMTAKEKDMLESLWAWDLKDAYEVQKSAQSVAAERFPSGTGRPGNYDRNDAFRHTYWSALLTRRFGPDWAEEFTSAHEGYGSNPGPAEAMDLYNNEVGRTFALQHPHVSDEELAELVERAARNGDLITVGDDGRLRWSDYEGAHPEPKSFDELSGRDSLPGRDRAEFGIDDRRKTPIPRSGSGYWQ</sequence>
<dbReference type="RefSeq" id="WP_346057138.1">
    <property type="nucleotide sequence ID" value="NZ_BAAAOP010000001.1"/>
</dbReference>
<feature type="region of interest" description="Disordered" evidence="1">
    <location>
        <begin position="368"/>
        <end position="418"/>
    </location>
</feature>
<dbReference type="Proteomes" id="UP001501084">
    <property type="component" value="Unassembled WGS sequence"/>
</dbReference>
<feature type="domain" description="DUF6973" evidence="2">
    <location>
        <begin position="248"/>
        <end position="356"/>
    </location>
</feature>
<dbReference type="InterPro" id="IPR054246">
    <property type="entry name" value="DUF6973"/>
</dbReference>
<feature type="compositionally biased region" description="Basic and acidic residues" evidence="1">
    <location>
        <begin position="368"/>
        <end position="406"/>
    </location>
</feature>
<proteinExistence type="predicted"/>
<reference evidence="3 4" key="1">
    <citation type="journal article" date="2019" name="Int. J. Syst. Evol. Microbiol.">
        <title>The Global Catalogue of Microorganisms (GCM) 10K type strain sequencing project: providing services to taxonomists for standard genome sequencing and annotation.</title>
        <authorList>
            <consortium name="The Broad Institute Genomics Platform"/>
            <consortium name="The Broad Institute Genome Sequencing Center for Infectious Disease"/>
            <person name="Wu L."/>
            <person name="Ma J."/>
        </authorList>
    </citation>
    <scope>NUCLEOTIDE SEQUENCE [LARGE SCALE GENOMIC DNA]</scope>
    <source>
        <strain evidence="3 4">JCM 14919</strain>
    </source>
</reference>
<organism evidence="3 4">
    <name type="scientific">Leucobacter alluvii</name>
    <dbReference type="NCBI Taxonomy" id="340321"/>
    <lineage>
        <taxon>Bacteria</taxon>
        <taxon>Bacillati</taxon>
        <taxon>Actinomycetota</taxon>
        <taxon>Actinomycetes</taxon>
        <taxon>Micrococcales</taxon>
        <taxon>Microbacteriaceae</taxon>
        <taxon>Leucobacter</taxon>
    </lineage>
</organism>
<evidence type="ECO:0000259" key="2">
    <source>
        <dbReference type="Pfam" id="PF22322"/>
    </source>
</evidence>